<keyword evidence="2" id="KW-1185">Reference proteome</keyword>
<dbReference type="EMBL" id="FMAG01000004">
    <property type="protein sequence ID" value="SCB33799.1"/>
    <property type="molecule type" value="Genomic_DNA"/>
</dbReference>
<evidence type="ECO:0000313" key="1">
    <source>
        <dbReference type="EMBL" id="SCB33799.1"/>
    </source>
</evidence>
<dbReference type="Proteomes" id="UP000199101">
    <property type="component" value="Unassembled WGS sequence"/>
</dbReference>
<accession>A0A1C3W1G5</accession>
<gene>
    <name evidence="1" type="ORF">GA0061103_4683</name>
</gene>
<name>A0A1C3W1G5_9HYPH</name>
<organism evidence="1 2">
    <name type="scientific">Rhizobium multihospitium</name>
    <dbReference type="NCBI Taxonomy" id="410764"/>
    <lineage>
        <taxon>Bacteria</taxon>
        <taxon>Pseudomonadati</taxon>
        <taxon>Pseudomonadota</taxon>
        <taxon>Alphaproteobacteria</taxon>
        <taxon>Hyphomicrobiales</taxon>
        <taxon>Rhizobiaceae</taxon>
        <taxon>Rhizobium/Agrobacterium group</taxon>
        <taxon>Rhizobium</taxon>
    </lineage>
</organism>
<protein>
    <submittedName>
        <fullName evidence="1">Uncharacterized protein</fullName>
    </submittedName>
</protein>
<sequence>MRFRQIAAVRDPALLGFGKPVARGADFATLNERVKRTGMRSSRLPTHGYGLSRNKRIDDRMIERFSGRAFVADAPFCKNIPPLSPRLGTALSTVVQ</sequence>
<dbReference type="AlphaFoldDB" id="A0A1C3W1G5"/>
<evidence type="ECO:0000313" key="2">
    <source>
        <dbReference type="Proteomes" id="UP000199101"/>
    </source>
</evidence>
<proteinExistence type="predicted"/>
<dbReference type="STRING" id="410764.GA0061103_4683"/>
<reference evidence="2" key="1">
    <citation type="submission" date="2016-08" db="EMBL/GenBank/DDBJ databases">
        <authorList>
            <person name="Varghese N."/>
            <person name="Submissions Spin"/>
        </authorList>
    </citation>
    <scope>NUCLEOTIDE SEQUENCE [LARGE SCALE GENOMIC DNA]</scope>
    <source>
        <strain evidence="2">HAMBI 2975</strain>
    </source>
</reference>